<keyword evidence="3" id="KW-0808">Transferase</keyword>
<accession>A0A059AP17</accession>
<organism evidence="4">
    <name type="scientific">Eucalyptus grandis</name>
    <name type="common">Flooded gum</name>
    <dbReference type="NCBI Taxonomy" id="71139"/>
    <lineage>
        <taxon>Eukaryota</taxon>
        <taxon>Viridiplantae</taxon>
        <taxon>Streptophyta</taxon>
        <taxon>Embryophyta</taxon>
        <taxon>Tracheophyta</taxon>
        <taxon>Spermatophyta</taxon>
        <taxon>Magnoliopsida</taxon>
        <taxon>eudicotyledons</taxon>
        <taxon>Gunneridae</taxon>
        <taxon>Pentapetalae</taxon>
        <taxon>rosids</taxon>
        <taxon>malvids</taxon>
        <taxon>Myrtales</taxon>
        <taxon>Myrtaceae</taxon>
        <taxon>Myrtoideae</taxon>
        <taxon>Eucalypteae</taxon>
        <taxon>Eucalyptus</taxon>
    </lineage>
</organism>
<dbReference type="FunFam" id="3.40.50.2000:FF:000431">
    <property type="entry name" value="UDP-glycosyltransferase 90A1"/>
    <property type="match status" value="1"/>
</dbReference>
<comment type="similarity">
    <text evidence="1">Belongs to the UDP-glycosyltransferase family.</text>
</comment>
<evidence type="ECO:0000256" key="3">
    <source>
        <dbReference type="ARBA" id="ARBA00022679"/>
    </source>
</evidence>
<evidence type="ECO:0000256" key="2">
    <source>
        <dbReference type="ARBA" id="ARBA00022676"/>
    </source>
</evidence>
<dbReference type="InterPro" id="IPR002213">
    <property type="entry name" value="UDP_glucos_trans"/>
</dbReference>
<dbReference type="InParanoid" id="A0A059AP17"/>
<reference evidence="4" key="1">
    <citation type="submission" date="2013-07" db="EMBL/GenBank/DDBJ databases">
        <title>The genome of Eucalyptus grandis.</title>
        <authorList>
            <person name="Schmutz J."/>
            <person name="Hayes R."/>
            <person name="Myburg A."/>
            <person name="Tuskan G."/>
            <person name="Grattapaglia D."/>
            <person name="Rokhsar D.S."/>
        </authorList>
    </citation>
    <scope>NUCLEOTIDE SEQUENCE</scope>
    <source>
        <tissue evidence="4">Leaf extractions</tissue>
    </source>
</reference>
<dbReference type="GO" id="GO:0035251">
    <property type="term" value="F:UDP-glucosyltransferase activity"/>
    <property type="evidence" value="ECO:0000318"/>
    <property type="project" value="GO_Central"/>
</dbReference>
<evidence type="ECO:0000313" key="4">
    <source>
        <dbReference type="EMBL" id="KCW55165.1"/>
    </source>
</evidence>
<keyword evidence="2" id="KW-0328">Glycosyltransferase</keyword>
<dbReference type="PANTHER" id="PTHR48047:SF45">
    <property type="entry name" value="SCOPOLETIN GLUCOSYLTRANSFERASE-LIKE"/>
    <property type="match status" value="1"/>
</dbReference>
<dbReference type="PANTHER" id="PTHR48047">
    <property type="entry name" value="GLYCOSYLTRANSFERASE"/>
    <property type="match status" value="1"/>
</dbReference>
<protein>
    <recommendedName>
        <fullName evidence="5">UDP-glycosyltransferases domain-containing protein</fullName>
    </recommendedName>
</protein>
<dbReference type="Pfam" id="PF00201">
    <property type="entry name" value="UDPGT"/>
    <property type="match status" value="1"/>
</dbReference>
<dbReference type="SUPFAM" id="SSF53756">
    <property type="entry name" value="UDP-Glycosyltransferase/glycogen phosphorylase"/>
    <property type="match status" value="1"/>
</dbReference>
<dbReference type="Gramene" id="KCW55165">
    <property type="protein sequence ID" value="KCW55165"/>
    <property type="gene ID" value="EUGRSUZ_I01121"/>
</dbReference>
<dbReference type="CDD" id="cd03784">
    <property type="entry name" value="GT1_Gtf-like"/>
    <property type="match status" value="1"/>
</dbReference>
<sequence length="381" mass="42811">MESGSNQLRIFFLPLMAQGHMITMMDIAKTLAIRGARKQIERINQLGLEFNVRTVKFPSSEVGLPEGWNSDAITWSQNQAELLGKFWKALSLPQEPILQILEENRLDCLVADLFFPWASDVAAQLKIPRLVFGGTSFFATCSGGENFLVPHLPGEIKLTRNQLSHYLRQEVETDFSKLAREAVESEQKSYGSSPTRLSVCFGSLTKLSSKQLVEIAKGLEASQQDFIRIMRKDEDEKDWARGWVPQMLILDHESVGGFVTHCRWNSILERICAGVQMVTWPMFAEEFYNEKLVSQVLGIGIGVGYKQLAEFGIGADVVSRDDIKKAVRRVMAGEEAEEMRRRVKVLGEMARKAVGEGGSSDSDLTLLIEELKRHKAARESK</sequence>
<dbReference type="AlphaFoldDB" id="A0A059AP17"/>
<dbReference type="EMBL" id="KK198761">
    <property type="protein sequence ID" value="KCW55165.1"/>
    <property type="molecule type" value="Genomic_DNA"/>
</dbReference>
<name>A0A059AP17_EUCGR</name>
<proteinExistence type="inferred from homology"/>
<gene>
    <name evidence="4" type="ORF">EUGRSUZ_I01121</name>
</gene>
<evidence type="ECO:0008006" key="5">
    <source>
        <dbReference type="Google" id="ProtNLM"/>
    </source>
</evidence>
<dbReference type="Gene3D" id="3.40.50.2000">
    <property type="entry name" value="Glycogen Phosphorylase B"/>
    <property type="match status" value="3"/>
</dbReference>
<evidence type="ECO:0000256" key="1">
    <source>
        <dbReference type="ARBA" id="ARBA00009995"/>
    </source>
</evidence>